<accession>A0A8T7M2W0</accession>
<dbReference type="EMBL" id="JACATZ010000001">
    <property type="protein sequence ID" value="NWJ45636.1"/>
    <property type="molecule type" value="Genomic_DNA"/>
</dbReference>
<protein>
    <submittedName>
        <fullName evidence="2">YbaK/EbsC family protein</fullName>
    </submittedName>
</protein>
<dbReference type="AlphaFoldDB" id="A0A8T7M2W0"/>
<reference evidence="3" key="2">
    <citation type="journal article" date="2024" name="Nature">
        <title>Anoxygenic phototroph of the Chloroflexota uses a type I reaction centre.</title>
        <authorList>
            <person name="Tsuji J.M."/>
            <person name="Shaw N.A."/>
            <person name="Nagashima S."/>
            <person name="Venkiteswaran J.J."/>
            <person name="Schiff S.L."/>
            <person name="Watanabe T."/>
            <person name="Fukui M."/>
            <person name="Hanada S."/>
            <person name="Tank M."/>
            <person name="Neufeld J.D."/>
        </authorList>
    </citation>
    <scope>NUCLEOTIDE SEQUENCE</scope>
    <source>
        <strain evidence="3">L227-S17</strain>
    </source>
</reference>
<organism evidence="2 4">
    <name type="scientific">Candidatus Chlorohelix allophototropha</name>
    <dbReference type="NCBI Taxonomy" id="3003348"/>
    <lineage>
        <taxon>Bacteria</taxon>
        <taxon>Bacillati</taxon>
        <taxon>Chloroflexota</taxon>
        <taxon>Chloroflexia</taxon>
        <taxon>Candidatus Chloroheliales</taxon>
        <taxon>Candidatus Chloroheliaceae</taxon>
        <taxon>Candidatus Chlorohelix</taxon>
    </lineage>
</organism>
<dbReference type="EMBL" id="CP128399">
    <property type="protein sequence ID" value="WJW67507.1"/>
    <property type="molecule type" value="Genomic_DNA"/>
</dbReference>
<name>A0A8T7M2W0_9CHLR</name>
<dbReference type="InterPro" id="IPR007214">
    <property type="entry name" value="YbaK/aa-tRNA-synth-assoc-dom"/>
</dbReference>
<dbReference type="InterPro" id="IPR036754">
    <property type="entry name" value="YbaK/aa-tRNA-synt-asso_dom_sf"/>
</dbReference>
<evidence type="ECO:0000313" key="3">
    <source>
        <dbReference type="EMBL" id="WJW67507.1"/>
    </source>
</evidence>
<proteinExistence type="predicted"/>
<gene>
    <name evidence="2" type="ORF">HXX08_07135</name>
    <name evidence="3" type="ORF">OZ401_000773</name>
</gene>
<dbReference type="SUPFAM" id="SSF55826">
    <property type="entry name" value="YbaK/ProRS associated domain"/>
    <property type="match status" value="1"/>
</dbReference>
<dbReference type="Proteomes" id="UP001431572">
    <property type="component" value="Chromosome 1"/>
</dbReference>
<dbReference type="RefSeq" id="WP_341469400.1">
    <property type="nucleotide sequence ID" value="NZ_CP128399.1"/>
</dbReference>
<dbReference type="CDD" id="cd04332">
    <property type="entry name" value="YbaK_like"/>
    <property type="match status" value="1"/>
</dbReference>
<feature type="domain" description="YbaK/aminoacyl-tRNA synthetase-associated" evidence="1">
    <location>
        <begin position="23"/>
        <end position="144"/>
    </location>
</feature>
<dbReference type="Proteomes" id="UP000521676">
    <property type="component" value="Unassembled WGS sequence"/>
</dbReference>
<sequence length="162" mass="18320">MDCRDRLETYLRQQRIPHQMQIHPRAYTAGDVAESEHLPGKLMAKVVIGIADGRVIMLVLPASKVVNPHEAVRAFKAHSFRLAHEYEFADIFDDCELGVLHPFGNLYNLPVYVDQTLAEDETIYFRAGTSTETISLKYADFAKLVQPVLTNFAKEVADTLSR</sequence>
<dbReference type="Gene3D" id="3.90.960.10">
    <property type="entry name" value="YbaK/aminoacyl-tRNA synthetase-associated domain"/>
    <property type="match status" value="1"/>
</dbReference>
<dbReference type="GO" id="GO:0002161">
    <property type="term" value="F:aminoacyl-tRNA deacylase activity"/>
    <property type="evidence" value="ECO:0007669"/>
    <property type="project" value="InterPro"/>
</dbReference>
<keyword evidence="5" id="KW-1185">Reference proteome</keyword>
<evidence type="ECO:0000313" key="4">
    <source>
        <dbReference type="Proteomes" id="UP000521676"/>
    </source>
</evidence>
<evidence type="ECO:0000313" key="2">
    <source>
        <dbReference type="EMBL" id="NWJ45636.1"/>
    </source>
</evidence>
<evidence type="ECO:0000259" key="1">
    <source>
        <dbReference type="Pfam" id="PF04073"/>
    </source>
</evidence>
<dbReference type="Pfam" id="PF04073">
    <property type="entry name" value="tRNA_edit"/>
    <property type="match status" value="1"/>
</dbReference>
<reference evidence="2 4" key="1">
    <citation type="submission" date="2020-06" db="EMBL/GenBank/DDBJ databases">
        <title>Anoxygenic phototrophic Chloroflexota member uses a Type I reaction center.</title>
        <authorList>
            <person name="Tsuji J.M."/>
            <person name="Shaw N.A."/>
            <person name="Nagashima S."/>
            <person name="Venkiteswaran J."/>
            <person name="Schiff S.L."/>
            <person name="Hanada S."/>
            <person name="Tank M."/>
            <person name="Neufeld J.D."/>
        </authorList>
    </citation>
    <scope>NUCLEOTIDE SEQUENCE [LARGE SCALE GENOMIC DNA]</scope>
    <source>
        <strain evidence="2">L227-S17</strain>
    </source>
</reference>
<evidence type="ECO:0000313" key="5">
    <source>
        <dbReference type="Proteomes" id="UP001431572"/>
    </source>
</evidence>